<evidence type="ECO:0000256" key="9">
    <source>
        <dbReference type="ARBA" id="ARBA00023163"/>
    </source>
</evidence>
<dbReference type="Gene3D" id="6.20.210.20">
    <property type="entry name" value="THAP domain"/>
    <property type="match status" value="1"/>
</dbReference>
<dbReference type="SMART" id="SM00980">
    <property type="entry name" value="THAP"/>
    <property type="match status" value="1"/>
</dbReference>
<reference evidence="15" key="1">
    <citation type="journal article" date="2016" name="Ticks Tick Borne Dis.">
        <title>De novo assembly and annotation of the salivary gland transcriptome of Rhipicephalus appendiculatus male and female ticks during blood feeding.</title>
        <authorList>
            <person name="de Castro M.H."/>
            <person name="de Klerk D."/>
            <person name="Pienaar R."/>
            <person name="Latif A.A."/>
            <person name="Rees D.J."/>
            <person name="Mans B.J."/>
        </authorList>
    </citation>
    <scope>NUCLEOTIDE SEQUENCE</scope>
    <source>
        <tissue evidence="15">Salivary glands</tissue>
    </source>
</reference>
<dbReference type="Pfam" id="PF05485">
    <property type="entry name" value="THAP"/>
    <property type="match status" value="1"/>
</dbReference>
<dbReference type="SMART" id="SM00692">
    <property type="entry name" value="DM3"/>
    <property type="match status" value="1"/>
</dbReference>
<evidence type="ECO:0000256" key="12">
    <source>
        <dbReference type="PROSITE-ProRule" id="PRU00309"/>
    </source>
</evidence>
<organism evidence="15">
    <name type="scientific">Rhipicephalus appendiculatus</name>
    <name type="common">Brown ear tick</name>
    <dbReference type="NCBI Taxonomy" id="34631"/>
    <lineage>
        <taxon>Eukaryota</taxon>
        <taxon>Metazoa</taxon>
        <taxon>Ecdysozoa</taxon>
        <taxon>Arthropoda</taxon>
        <taxon>Chelicerata</taxon>
        <taxon>Arachnida</taxon>
        <taxon>Acari</taxon>
        <taxon>Parasitiformes</taxon>
        <taxon>Ixodida</taxon>
        <taxon>Ixodoidea</taxon>
        <taxon>Ixodidae</taxon>
        <taxon>Rhipicephalinae</taxon>
        <taxon>Rhipicephalus</taxon>
        <taxon>Rhipicephalus</taxon>
    </lineage>
</organism>
<dbReference type="GO" id="GO:0005654">
    <property type="term" value="C:nucleoplasm"/>
    <property type="evidence" value="ECO:0007669"/>
    <property type="project" value="UniProtKB-SubCell"/>
</dbReference>
<accession>A0A131YPA6</accession>
<evidence type="ECO:0000313" key="15">
    <source>
        <dbReference type="EMBL" id="JAP81103.1"/>
    </source>
</evidence>
<dbReference type="PANTHER" id="PTHR46600">
    <property type="entry name" value="THAP DOMAIN-CONTAINING"/>
    <property type="match status" value="1"/>
</dbReference>
<keyword evidence="6" id="KW-0805">Transcription regulation</keyword>
<evidence type="ECO:0000256" key="5">
    <source>
        <dbReference type="ARBA" id="ARBA00022833"/>
    </source>
</evidence>
<dbReference type="PANTHER" id="PTHR46600:SF1">
    <property type="entry name" value="THAP DOMAIN-CONTAINING PROTEIN 1"/>
    <property type="match status" value="1"/>
</dbReference>
<keyword evidence="3" id="KW-0479">Metal-binding</keyword>
<protein>
    <submittedName>
        <fullName evidence="15">THAP domain containing protein</fullName>
    </submittedName>
</protein>
<sequence length="179" mass="20560">MLECCLSSCEQRGRVDGYGNQVSYHCLPKNFRRRKLWLAALGDELPSNWTKARICSGHFRDEDFVPTVQNSRRLLPTAVPRLCLYNAHGDGATKCYPDEATLPSLDPKAPELKDEVEAPCSKDEEIARLKEQLQASDMIIENLQQQIYHLEHKCFELEATSKKFCLETLKTLEKWCELI</sequence>
<evidence type="ECO:0000256" key="11">
    <source>
        <dbReference type="ARBA" id="ARBA00023306"/>
    </source>
</evidence>
<evidence type="ECO:0000256" key="3">
    <source>
        <dbReference type="ARBA" id="ARBA00022723"/>
    </source>
</evidence>
<evidence type="ECO:0000259" key="14">
    <source>
        <dbReference type="PROSITE" id="PS50950"/>
    </source>
</evidence>
<comment type="subcellular location">
    <subcellularLocation>
        <location evidence="1">Nucleus</location>
        <location evidence="1">Nucleoplasm</location>
    </subcellularLocation>
</comment>
<dbReference type="InterPro" id="IPR006612">
    <property type="entry name" value="THAP_Znf"/>
</dbReference>
<name>A0A131YPA6_RHIAP</name>
<comment type="similarity">
    <text evidence="2">Belongs to the THAP1 family.</text>
</comment>
<dbReference type="InterPro" id="IPR026516">
    <property type="entry name" value="THAP1/10"/>
</dbReference>
<feature type="domain" description="THAP-type" evidence="14">
    <location>
        <begin position="1"/>
        <end position="83"/>
    </location>
</feature>
<keyword evidence="11" id="KW-0131">Cell cycle</keyword>
<evidence type="ECO:0000256" key="7">
    <source>
        <dbReference type="ARBA" id="ARBA00023054"/>
    </source>
</evidence>
<dbReference type="SUPFAM" id="SSF57716">
    <property type="entry name" value="Glucocorticoid receptor-like (DNA-binding domain)"/>
    <property type="match status" value="1"/>
</dbReference>
<keyword evidence="8 12" id="KW-0238">DNA-binding</keyword>
<keyword evidence="10" id="KW-0539">Nucleus</keyword>
<dbReference type="GO" id="GO:0008270">
    <property type="term" value="F:zinc ion binding"/>
    <property type="evidence" value="ECO:0007669"/>
    <property type="project" value="UniProtKB-KW"/>
</dbReference>
<dbReference type="InterPro" id="IPR038441">
    <property type="entry name" value="THAP_Znf_sf"/>
</dbReference>
<evidence type="ECO:0000256" key="6">
    <source>
        <dbReference type="ARBA" id="ARBA00023015"/>
    </source>
</evidence>
<evidence type="ECO:0000256" key="10">
    <source>
        <dbReference type="ARBA" id="ARBA00023242"/>
    </source>
</evidence>
<keyword evidence="5" id="KW-0862">Zinc</keyword>
<evidence type="ECO:0000256" key="1">
    <source>
        <dbReference type="ARBA" id="ARBA00004642"/>
    </source>
</evidence>
<dbReference type="GO" id="GO:0043565">
    <property type="term" value="F:sequence-specific DNA binding"/>
    <property type="evidence" value="ECO:0007669"/>
    <property type="project" value="InterPro"/>
</dbReference>
<evidence type="ECO:0000256" key="2">
    <source>
        <dbReference type="ARBA" id="ARBA00006177"/>
    </source>
</evidence>
<keyword evidence="9" id="KW-0804">Transcription</keyword>
<keyword evidence="7 13" id="KW-0175">Coiled coil</keyword>
<proteinExistence type="inferred from homology"/>
<evidence type="ECO:0000256" key="8">
    <source>
        <dbReference type="ARBA" id="ARBA00023125"/>
    </source>
</evidence>
<dbReference type="EMBL" id="GEDV01007454">
    <property type="protein sequence ID" value="JAP81103.1"/>
    <property type="molecule type" value="Transcribed_RNA"/>
</dbReference>
<feature type="coiled-coil region" evidence="13">
    <location>
        <begin position="126"/>
        <end position="160"/>
    </location>
</feature>
<evidence type="ECO:0000256" key="4">
    <source>
        <dbReference type="ARBA" id="ARBA00022771"/>
    </source>
</evidence>
<dbReference type="PROSITE" id="PS50950">
    <property type="entry name" value="ZF_THAP"/>
    <property type="match status" value="1"/>
</dbReference>
<dbReference type="AlphaFoldDB" id="A0A131YPA6"/>
<keyword evidence="4 12" id="KW-0863">Zinc-finger</keyword>
<evidence type="ECO:0000256" key="13">
    <source>
        <dbReference type="SAM" id="Coils"/>
    </source>
</evidence>